<dbReference type="GO" id="GO:0005737">
    <property type="term" value="C:cytoplasm"/>
    <property type="evidence" value="ECO:0007669"/>
    <property type="project" value="TreeGrafter"/>
</dbReference>
<evidence type="ECO:0000256" key="4">
    <source>
        <dbReference type="ARBA" id="ARBA00022723"/>
    </source>
</evidence>
<keyword evidence="6" id="KW-0863">Zinc-finger</keyword>
<comment type="subcellular location">
    <subcellularLocation>
        <location evidence="1">Nucleus</location>
    </subcellularLocation>
</comment>
<feature type="region of interest" description="Disordered" evidence="9">
    <location>
        <begin position="77"/>
        <end position="123"/>
    </location>
</feature>
<dbReference type="InterPro" id="IPR043094">
    <property type="entry name" value="Nab2/ZC3H14_N_sf"/>
</dbReference>
<dbReference type="Proteomes" id="UP000230066">
    <property type="component" value="Unassembled WGS sequence"/>
</dbReference>
<dbReference type="Gene3D" id="1.10.340.40">
    <property type="entry name" value="Nuclear abundant poly(A) RNA-bind protein 2, N-terminal domain"/>
    <property type="match status" value="1"/>
</dbReference>
<dbReference type="GO" id="GO:0008270">
    <property type="term" value="F:zinc ion binding"/>
    <property type="evidence" value="ECO:0007669"/>
    <property type="project" value="UniProtKB-KW"/>
</dbReference>
<keyword evidence="5" id="KW-0677">Repeat</keyword>
<evidence type="ECO:0000256" key="2">
    <source>
        <dbReference type="ARBA" id="ARBA00008423"/>
    </source>
</evidence>
<evidence type="ECO:0000313" key="10">
    <source>
        <dbReference type="EMBL" id="THD18836.1"/>
    </source>
</evidence>
<comment type="caution">
    <text evidence="10">The sequence shown here is derived from an EMBL/GenBank/DDBJ whole genome shotgun (WGS) entry which is preliminary data.</text>
</comment>
<evidence type="ECO:0000256" key="3">
    <source>
        <dbReference type="ARBA" id="ARBA00015071"/>
    </source>
</evidence>
<dbReference type="GO" id="GO:0005634">
    <property type="term" value="C:nucleus"/>
    <property type="evidence" value="ECO:0007669"/>
    <property type="project" value="UniProtKB-SubCell"/>
</dbReference>
<dbReference type="AlphaFoldDB" id="A0A4E0QZC7"/>
<accession>A0A4E0QZC7</accession>
<organism evidence="10 11">
    <name type="scientific">Fasciola hepatica</name>
    <name type="common">Liver fluke</name>
    <dbReference type="NCBI Taxonomy" id="6192"/>
    <lineage>
        <taxon>Eukaryota</taxon>
        <taxon>Metazoa</taxon>
        <taxon>Spiralia</taxon>
        <taxon>Lophotrochozoa</taxon>
        <taxon>Platyhelminthes</taxon>
        <taxon>Trematoda</taxon>
        <taxon>Digenea</taxon>
        <taxon>Plagiorchiida</taxon>
        <taxon>Echinostomata</taxon>
        <taxon>Echinostomatoidea</taxon>
        <taxon>Fasciolidae</taxon>
        <taxon>Fasciola</taxon>
    </lineage>
</organism>
<evidence type="ECO:0000256" key="8">
    <source>
        <dbReference type="ARBA" id="ARBA00023242"/>
    </source>
</evidence>
<reference evidence="10" key="1">
    <citation type="submission" date="2019-03" db="EMBL/GenBank/DDBJ databases">
        <title>Improved annotation for the trematode Fasciola hepatica.</title>
        <authorList>
            <person name="Choi Y.-J."/>
            <person name="Martin J."/>
            <person name="Mitreva M."/>
        </authorList>
    </citation>
    <scope>NUCLEOTIDE SEQUENCE [LARGE SCALE GENOMIC DNA]</scope>
</reference>
<feature type="compositionally biased region" description="Basic and acidic residues" evidence="9">
    <location>
        <begin position="77"/>
        <end position="94"/>
    </location>
</feature>
<keyword evidence="7" id="KW-0862">Zinc</keyword>
<name>A0A4E0QZC7_FASHE</name>
<gene>
    <name evidence="10" type="ORF">D915_010527</name>
</gene>
<keyword evidence="4" id="KW-0479">Metal-binding</keyword>
<sequence length="280" mass="31455">MSLNADFLLKVKDRVTSKLKSLGAFIDDELPDYIMVMVANNKSESSMAKDLQLFLGEHTGGFTKWLHTVLDDMKKDNEGKEIKSSDREKSEQRKGFRSRNSTTRTTDHLDSRRRSRSRSPMRALQREVVALNSREPHGYTDALNLHPDESKNVFSCNPEDEFIEDISSTGSVHEVSCFPVIINPQERKIVSTASLKRNKMDKTGDLPDLPEKASICSVVRVRNSSPLTHRSKVSRPTAVDITPSGLLLKKAFNDVKTNVEPPEIKNSGLVGRKPSHPIAW</sequence>
<protein>
    <recommendedName>
        <fullName evidence="3">Zinc finger CCCH domain-containing protein 14</fullName>
    </recommendedName>
</protein>
<dbReference type="EMBL" id="JXXN02008335">
    <property type="protein sequence ID" value="THD18836.1"/>
    <property type="molecule type" value="Genomic_DNA"/>
</dbReference>
<keyword evidence="8" id="KW-0539">Nucleus</keyword>
<dbReference type="GO" id="GO:0043488">
    <property type="term" value="P:regulation of mRNA stability"/>
    <property type="evidence" value="ECO:0007669"/>
    <property type="project" value="InterPro"/>
</dbReference>
<evidence type="ECO:0000256" key="7">
    <source>
        <dbReference type="ARBA" id="ARBA00022833"/>
    </source>
</evidence>
<dbReference type="PANTHER" id="PTHR14738:SF29">
    <property type="entry name" value="ZINC FINGER CCCH DOMAIN-CONTAINING PROTEIN 14"/>
    <property type="match status" value="1"/>
</dbReference>
<evidence type="ECO:0000256" key="6">
    <source>
        <dbReference type="ARBA" id="ARBA00022771"/>
    </source>
</evidence>
<evidence type="ECO:0000256" key="5">
    <source>
        <dbReference type="ARBA" id="ARBA00022737"/>
    </source>
</evidence>
<evidence type="ECO:0000313" key="11">
    <source>
        <dbReference type="Proteomes" id="UP000230066"/>
    </source>
</evidence>
<evidence type="ECO:0000256" key="1">
    <source>
        <dbReference type="ARBA" id="ARBA00004123"/>
    </source>
</evidence>
<dbReference type="PANTHER" id="PTHR14738">
    <property type="entry name" value="ZINC FINGER CCCH DOMAIN-CONTAINING PROTEIN 14"/>
    <property type="match status" value="1"/>
</dbReference>
<dbReference type="GO" id="GO:0008143">
    <property type="term" value="F:poly(A) binding"/>
    <property type="evidence" value="ECO:0007669"/>
    <property type="project" value="InterPro"/>
</dbReference>
<dbReference type="InterPro" id="IPR040366">
    <property type="entry name" value="Nab2/ZC3H14"/>
</dbReference>
<comment type="similarity">
    <text evidence="2">Belongs to the ZC3H14 family.</text>
</comment>
<evidence type="ECO:0000256" key="9">
    <source>
        <dbReference type="SAM" id="MobiDB-lite"/>
    </source>
</evidence>
<proteinExistence type="inferred from homology"/>
<keyword evidence="11" id="KW-1185">Reference proteome</keyword>